<dbReference type="Gene3D" id="3.40.50.1820">
    <property type="entry name" value="alpha/beta hydrolase"/>
    <property type="match status" value="1"/>
</dbReference>
<dbReference type="SUPFAM" id="SSF53474">
    <property type="entry name" value="alpha/beta-Hydrolases"/>
    <property type="match status" value="1"/>
</dbReference>
<feature type="signal peptide" evidence="2">
    <location>
        <begin position="1"/>
        <end position="18"/>
    </location>
</feature>
<keyword evidence="5" id="KW-1185">Reference proteome</keyword>
<dbReference type="Pfam" id="PF00561">
    <property type="entry name" value="Abhydrolase_1"/>
    <property type="match status" value="1"/>
</dbReference>
<comment type="caution">
    <text evidence="4">The sequence shown here is derived from an EMBL/GenBank/DDBJ whole genome shotgun (WGS) entry which is preliminary data.</text>
</comment>
<dbReference type="InterPro" id="IPR050266">
    <property type="entry name" value="AB_hydrolase_sf"/>
</dbReference>
<evidence type="ECO:0000259" key="3">
    <source>
        <dbReference type="Pfam" id="PF00561"/>
    </source>
</evidence>
<protein>
    <submittedName>
        <fullName evidence="4">Pimeloyl-ACP methyl ester carboxylesterase</fullName>
    </submittedName>
</protein>
<dbReference type="RefSeq" id="WP_108115351.1">
    <property type="nucleotide sequence ID" value="NZ_QBKT01000006.1"/>
</dbReference>
<dbReference type="Proteomes" id="UP000244090">
    <property type="component" value="Unassembled WGS sequence"/>
</dbReference>
<organism evidence="4 5">
    <name type="scientific">Kordia periserrulae</name>
    <dbReference type="NCBI Taxonomy" id="701523"/>
    <lineage>
        <taxon>Bacteria</taxon>
        <taxon>Pseudomonadati</taxon>
        <taxon>Bacteroidota</taxon>
        <taxon>Flavobacteriia</taxon>
        <taxon>Flavobacteriales</taxon>
        <taxon>Flavobacteriaceae</taxon>
        <taxon>Kordia</taxon>
    </lineage>
</organism>
<feature type="domain" description="AB hydrolase-1" evidence="3">
    <location>
        <begin position="47"/>
        <end position="324"/>
    </location>
</feature>
<dbReference type="OrthoDB" id="9780932at2"/>
<accession>A0A2T6BWE7</accession>
<dbReference type="PANTHER" id="PTHR43798">
    <property type="entry name" value="MONOACYLGLYCEROL LIPASE"/>
    <property type="match status" value="1"/>
</dbReference>
<dbReference type="PANTHER" id="PTHR43798:SF31">
    <property type="entry name" value="AB HYDROLASE SUPERFAMILY PROTEIN YCLE"/>
    <property type="match status" value="1"/>
</dbReference>
<dbReference type="GO" id="GO:0016787">
    <property type="term" value="F:hydrolase activity"/>
    <property type="evidence" value="ECO:0007669"/>
    <property type="project" value="UniProtKB-KW"/>
</dbReference>
<evidence type="ECO:0000256" key="1">
    <source>
        <dbReference type="ARBA" id="ARBA00022801"/>
    </source>
</evidence>
<keyword evidence="1" id="KW-0378">Hydrolase</keyword>
<dbReference type="GO" id="GO:0016020">
    <property type="term" value="C:membrane"/>
    <property type="evidence" value="ECO:0007669"/>
    <property type="project" value="TreeGrafter"/>
</dbReference>
<gene>
    <name evidence="4" type="ORF">C8N46_10649</name>
</gene>
<feature type="chain" id="PRO_5015501896" evidence="2">
    <location>
        <begin position="19"/>
        <end position="340"/>
    </location>
</feature>
<evidence type="ECO:0000313" key="4">
    <source>
        <dbReference type="EMBL" id="PTX60405.1"/>
    </source>
</evidence>
<dbReference type="EMBL" id="QBKT01000006">
    <property type="protein sequence ID" value="PTX60405.1"/>
    <property type="molecule type" value="Genomic_DNA"/>
</dbReference>
<sequence length="340" mass="38960">MKKTVFITLLLLSQFAFSQKVKDFFYAEPDDKNLPVFVRGNLKNNTILLFVQGNYGENGIDFGRSNYPRWKKSLEVKVAIAYFDQRGLNTSVKKIDTTRINPTQVAKDIIAIAKKLKEKYNAKVYAFGHSTGGQDVLDCLAKFPKEAHYIEAGIVFNAPITSDFSPERYNQYRPQFLKNIATNFIAQKKNTAYWQEAFDWMTTTDSIHTPEISKRWNRYVDAAFTPTKRKTGFGMALKVLFARPYNPLRYLNEKDNKLVSDLLWEAQRDVNRWKLLPQIEHRVLLLTGQFDAIAVPEELQDASKLIANSTLVVLPNSGHQSFLDTPKLFEKAVLAFIGIN</sequence>
<proteinExistence type="predicted"/>
<evidence type="ECO:0000313" key="5">
    <source>
        <dbReference type="Proteomes" id="UP000244090"/>
    </source>
</evidence>
<reference evidence="4 5" key="1">
    <citation type="submission" date="2018-04" db="EMBL/GenBank/DDBJ databases">
        <title>Genomic Encyclopedia of Archaeal and Bacterial Type Strains, Phase II (KMG-II): from individual species to whole genera.</title>
        <authorList>
            <person name="Goeker M."/>
        </authorList>
    </citation>
    <scope>NUCLEOTIDE SEQUENCE [LARGE SCALE GENOMIC DNA]</scope>
    <source>
        <strain evidence="4 5">DSM 25731</strain>
    </source>
</reference>
<evidence type="ECO:0000256" key="2">
    <source>
        <dbReference type="SAM" id="SignalP"/>
    </source>
</evidence>
<dbReference type="AlphaFoldDB" id="A0A2T6BWE7"/>
<dbReference type="InterPro" id="IPR029058">
    <property type="entry name" value="AB_hydrolase_fold"/>
</dbReference>
<keyword evidence="2" id="KW-0732">Signal</keyword>
<name>A0A2T6BWE7_9FLAO</name>
<dbReference type="InterPro" id="IPR000073">
    <property type="entry name" value="AB_hydrolase_1"/>
</dbReference>